<dbReference type="Pfam" id="PF00583">
    <property type="entry name" value="Acetyltransf_1"/>
    <property type="match status" value="1"/>
</dbReference>
<comment type="caution">
    <text evidence="2">The sequence shown here is derived from an EMBL/GenBank/DDBJ whole genome shotgun (WGS) entry which is preliminary data.</text>
</comment>
<dbReference type="PROSITE" id="PS51186">
    <property type="entry name" value="GNAT"/>
    <property type="match status" value="1"/>
</dbReference>
<dbReference type="SUPFAM" id="SSF55729">
    <property type="entry name" value="Acyl-CoA N-acyltransferases (Nat)"/>
    <property type="match status" value="1"/>
</dbReference>
<dbReference type="RefSeq" id="WP_344136421.1">
    <property type="nucleotide sequence ID" value="NZ_BAAARA010000021.1"/>
</dbReference>
<organism evidence="2 3">
    <name type="scientific">Saccharopolyspora halophila</name>
    <dbReference type="NCBI Taxonomy" id="405551"/>
    <lineage>
        <taxon>Bacteria</taxon>
        <taxon>Bacillati</taxon>
        <taxon>Actinomycetota</taxon>
        <taxon>Actinomycetes</taxon>
        <taxon>Pseudonocardiales</taxon>
        <taxon>Pseudonocardiaceae</taxon>
        <taxon>Saccharopolyspora</taxon>
    </lineage>
</organism>
<dbReference type="InterPro" id="IPR016181">
    <property type="entry name" value="Acyl_CoA_acyltransferase"/>
</dbReference>
<feature type="domain" description="N-acetyltransferase" evidence="1">
    <location>
        <begin position="3"/>
        <end position="177"/>
    </location>
</feature>
<evidence type="ECO:0000313" key="2">
    <source>
        <dbReference type="EMBL" id="GAA2360601.1"/>
    </source>
</evidence>
<dbReference type="EMBL" id="BAAARA010000021">
    <property type="protein sequence ID" value="GAA2360601.1"/>
    <property type="molecule type" value="Genomic_DNA"/>
</dbReference>
<evidence type="ECO:0000259" key="1">
    <source>
        <dbReference type="PROSITE" id="PS51186"/>
    </source>
</evidence>
<dbReference type="Gene3D" id="3.40.630.30">
    <property type="match status" value="1"/>
</dbReference>
<keyword evidence="3" id="KW-1185">Reference proteome</keyword>
<sequence length="184" mass="19979">MAMSVRLATEEDHPAILSLLRSAQEDAVPEEERDKQGFISGGWDEEALAVAAEGPGIFLAEEKDKLVAVLLTADGSDPAGFDGPARRTIEMTKSLEGPVLLCGPVVVAPKFRGRGVVRTLLSAMALMLGDRYPTAALFIENSNERALKAHRGLGMKKHSRFTLDDRACTVFTFRPKDFSPKPVK</sequence>
<dbReference type="InterPro" id="IPR000182">
    <property type="entry name" value="GNAT_dom"/>
</dbReference>
<accession>A0ABN3GTQ1</accession>
<evidence type="ECO:0000313" key="3">
    <source>
        <dbReference type="Proteomes" id="UP001501218"/>
    </source>
</evidence>
<gene>
    <name evidence="2" type="ORF">GCM10009854_44640</name>
</gene>
<proteinExistence type="predicted"/>
<protein>
    <recommendedName>
        <fullName evidence="1">N-acetyltransferase domain-containing protein</fullName>
    </recommendedName>
</protein>
<reference evidence="2 3" key="1">
    <citation type="journal article" date="2019" name="Int. J. Syst. Evol. Microbiol.">
        <title>The Global Catalogue of Microorganisms (GCM) 10K type strain sequencing project: providing services to taxonomists for standard genome sequencing and annotation.</title>
        <authorList>
            <consortium name="The Broad Institute Genomics Platform"/>
            <consortium name="The Broad Institute Genome Sequencing Center for Infectious Disease"/>
            <person name="Wu L."/>
            <person name="Ma J."/>
        </authorList>
    </citation>
    <scope>NUCLEOTIDE SEQUENCE [LARGE SCALE GENOMIC DNA]</scope>
    <source>
        <strain evidence="2 3">JCM 16221</strain>
    </source>
</reference>
<name>A0ABN3GTQ1_9PSEU</name>
<dbReference type="Proteomes" id="UP001501218">
    <property type="component" value="Unassembled WGS sequence"/>
</dbReference>